<gene>
    <name evidence="2" type="ORF">SAMN05428946_0620</name>
</gene>
<evidence type="ECO:0000256" key="1">
    <source>
        <dbReference type="SAM" id="MobiDB-lite"/>
    </source>
</evidence>
<dbReference type="STRING" id="550447.SAMN05428946_0620"/>
<feature type="region of interest" description="Disordered" evidence="1">
    <location>
        <begin position="230"/>
        <end position="266"/>
    </location>
</feature>
<sequence>MIGRNDPCPCGSGKKYKKCHGREAGGAQALADAEIKRIMAAYIQHAPSKVDRAELSLHIKTWMTRLGGLMETEVIEGAAFEHFLFVVNSKLWENHLDSALSRTAREEVKTVLRAWRKPFVLMAAVNGKESGHFVMADVFGKEKRSMRADAGKDAPAGTVFFGIVLPDPREREDGVQPVTTLYSIPAESAWVTSKIREMADSEGTEPDAEFLARRLMDVFHLLFSPQVPDAAPVQETGNREDGTAVAETAETAAPAEEAAAGQETELPEGLTAGQEKAAVMLASELAADQEPEKTIGQIRNVLVSYFIEENPIVRKPGGWVAGAYLAAQEAGRLSGEPFNAKEAAERFGVSAATAQKYASALSGQMAE</sequence>
<proteinExistence type="predicted"/>
<evidence type="ECO:0000313" key="3">
    <source>
        <dbReference type="Proteomes" id="UP000187550"/>
    </source>
</evidence>
<organism evidence="2 3">
    <name type="scientific">Edaphobacillus lindanitolerans</name>
    <dbReference type="NCBI Taxonomy" id="550447"/>
    <lineage>
        <taxon>Bacteria</taxon>
        <taxon>Bacillati</taxon>
        <taxon>Bacillota</taxon>
        <taxon>Bacilli</taxon>
        <taxon>Bacillales</taxon>
        <taxon>Bacillaceae</taxon>
        <taxon>Edaphobacillus</taxon>
    </lineage>
</organism>
<keyword evidence="3" id="KW-1185">Reference proteome</keyword>
<dbReference type="Pfam" id="PF02810">
    <property type="entry name" value="SEC-C"/>
    <property type="match status" value="1"/>
</dbReference>
<protein>
    <submittedName>
        <fullName evidence="2">SEC-C motif-containing protein</fullName>
    </submittedName>
</protein>
<feature type="compositionally biased region" description="Low complexity" evidence="1">
    <location>
        <begin position="243"/>
        <end position="264"/>
    </location>
</feature>
<dbReference type="EMBL" id="FTPL01000001">
    <property type="protein sequence ID" value="SIT70545.1"/>
    <property type="molecule type" value="Genomic_DNA"/>
</dbReference>
<dbReference type="Gene3D" id="3.10.450.50">
    <property type="match status" value="1"/>
</dbReference>
<dbReference type="InterPro" id="IPR004027">
    <property type="entry name" value="SEC_C_motif"/>
</dbReference>
<evidence type="ECO:0000313" key="2">
    <source>
        <dbReference type="EMBL" id="SIT70545.1"/>
    </source>
</evidence>
<dbReference type="Proteomes" id="UP000187550">
    <property type="component" value="Unassembled WGS sequence"/>
</dbReference>
<name>A0A1U7PK15_9BACI</name>
<accession>A0A1U7PK15</accession>
<dbReference type="SUPFAM" id="SSF103642">
    <property type="entry name" value="Sec-C motif"/>
    <property type="match status" value="1"/>
</dbReference>
<dbReference type="AlphaFoldDB" id="A0A1U7PK15"/>
<reference evidence="3" key="1">
    <citation type="submission" date="2017-01" db="EMBL/GenBank/DDBJ databases">
        <authorList>
            <person name="Varghese N."/>
            <person name="Submissions S."/>
        </authorList>
    </citation>
    <scope>NUCLEOTIDE SEQUENCE [LARGE SCALE GENOMIC DNA]</scope>
    <source>
        <strain evidence="3">MNA4</strain>
    </source>
</reference>